<evidence type="ECO:0000313" key="9">
    <source>
        <dbReference type="Proteomes" id="UP000069940"/>
    </source>
</evidence>
<keyword evidence="9" id="KW-1185">Reference proteome</keyword>
<evidence type="ECO:0000256" key="4">
    <source>
        <dbReference type="ARBA" id="ARBA00022691"/>
    </source>
</evidence>
<evidence type="ECO:0000256" key="2">
    <source>
        <dbReference type="ARBA" id="ARBA00022603"/>
    </source>
</evidence>
<accession>A0ABM1YKV4</accession>
<evidence type="ECO:0000256" key="1">
    <source>
        <dbReference type="ARBA" id="ARBA00012797"/>
    </source>
</evidence>
<keyword evidence="3" id="KW-0808">Transferase</keyword>
<feature type="compositionally biased region" description="Basic and acidic residues" evidence="6">
    <location>
        <begin position="282"/>
        <end position="296"/>
    </location>
</feature>
<proteinExistence type="predicted"/>
<keyword evidence="4" id="KW-0949">S-adenosyl-L-methionine</keyword>
<dbReference type="GeneID" id="109410123"/>
<keyword evidence="2" id="KW-0489">Methyltransferase</keyword>
<evidence type="ECO:0000256" key="5">
    <source>
        <dbReference type="ARBA" id="ARBA00048434"/>
    </source>
</evidence>
<dbReference type="PANTHER" id="PTHR13563">
    <property type="entry name" value="TRNA (GUANINE-9-) METHYLTRANSFERASE"/>
    <property type="match status" value="1"/>
</dbReference>
<dbReference type="Proteomes" id="UP000069940">
    <property type="component" value="Unassembled WGS sequence"/>
</dbReference>
<feature type="domain" description="SAM-dependent MTase TRM10-type" evidence="7">
    <location>
        <begin position="88"/>
        <end position="282"/>
    </location>
</feature>
<reference evidence="9" key="1">
    <citation type="journal article" date="2015" name="Proc. Natl. Acad. Sci. U.S.A.">
        <title>Genome sequence of the Asian Tiger mosquito, Aedes albopictus, reveals insights into its biology, genetics, and evolution.</title>
        <authorList>
            <person name="Chen X.G."/>
            <person name="Jiang X."/>
            <person name="Gu J."/>
            <person name="Xu M."/>
            <person name="Wu Y."/>
            <person name="Deng Y."/>
            <person name="Zhang C."/>
            <person name="Bonizzoni M."/>
            <person name="Dermauw W."/>
            <person name="Vontas J."/>
            <person name="Armbruster P."/>
            <person name="Huang X."/>
            <person name="Yang Y."/>
            <person name="Zhang H."/>
            <person name="He W."/>
            <person name="Peng H."/>
            <person name="Liu Y."/>
            <person name="Wu K."/>
            <person name="Chen J."/>
            <person name="Lirakis M."/>
            <person name="Topalis P."/>
            <person name="Van Leeuwen T."/>
            <person name="Hall A.B."/>
            <person name="Jiang X."/>
            <person name="Thorpe C."/>
            <person name="Mueller R.L."/>
            <person name="Sun C."/>
            <person name="Waterhouse R.M."/>
            <person name="Yan G."/>
            <person name="Tu Z.J."/>
            <person name="Fang X."/>
            <person name="James A.A."/>
        </authorList>
    </citation>
    <scope>NUCLEOTIDE SEQUENCE [LARGE SCALE GENOMIC DNA]</scope>
    <source>
        <strain evidence="9">Foshan</strain>
    </source>
</reference>
<dbReference type="EC" id="2.1.1.221" evidence="1"/>
<feature type="region of interest" description="Disordered" evidence="6">
    <location>
        <begin position="1"/>
        <end position="51"/>
    </location>
</feature>
<organism evidence="8 9">
    <name type="scientific">Aedes albopictus</name>
    <name type="common">Asian tiger mosquito</name>
    <name type="synonym">Stegomyia albopicta</name>
    <dbReference type="NCBI Taxonomy" id="7160"/>
    <lineage>
        <taxon>Eukaryota</taxon>
        <taxon>Metazoa</taxon>
        <taxon>Ecdysozoa</taxon>
        <taxon>Arthropoda</taxon>
        <taxon>Hexapoda</taxon>
        <taxon>Insecta</taxon>
        <taxon>Pterygota</taxon>
        <taxon>Neoptera</taxon>
        <taxon>Endopterygota</taxon>
        <taxon>Diptera</taxon>
        <taxon>Nematocera</taxon>
        <taxon>Culicoidea</taxon>
        <taxon>Culicidae</taxon>
        <taxon>Culicinae</taxon>
        <taxon>Aedini</taxon>
        <taxon>Aedes</taxon>
        <taxon>Stegomyia</taxon>
    </lineage>
</organism>
<dbReference type="InterPro" id="IPR016653">
    <property type="entry name" value="TRM10/TRM10A"/>
</dbReference>
<evidence type="ECO:0000259" key="7">
    <source>
        <dbReference type="PROSITE" id="PS51675"/>
    </source>
</evidence>
<evidence type="ECO:0000313" key="8">
    <source>
        <dbReference type="EnsemblMetazoa" id="AALFPA23_010080.P14012"/>
    </source>
</evidence>
<dbReference type="InterPro" id="IPR028564">
    <property type="entry name" value="MT_TRM10-typ"/>
</dbReference>
<comment type="catalytic activity">
    <reaction evidence="5">
        <text>guanosine(9) in tRNA + S-adenosyl-L-methionine = N(1)-methylguanosine(9) in tRNA + S-adenosyl-L-homocysteine + H(+)</text>
        <dbReference type="Rhea" id="RHEA:43156"/>
        <dbReference type="Rhea" id="RHEA-COMP:10367"/>
        <dbReference type="Rhea" id="RHEA-COMP:10368"/>
        <dbReference type="ChEBI" id="CHEBI:15378"/>
        <dbReference type="ChEBI" id="CHEBI:57856"/>
        <dbReference type="ChEBI" id="CHEBI:59789"/>
        <dbReference type="ChEBI" id="CHEBI:73542"/>
        <dbReference type="ChEBI" id="CHEBI:74269"/>
        <dbReference type="EC" id="2.1.1.221"/>
    </reaction>
</comment>
<dbReference type="Gene3D" id="3.40.1280.30">
    <property type="match status" value="1"/>
</dbReference>
<name>A0ABM1YKV4_AEDAL</name>
<dbReference type="PIRSF" id="PIRSF016323">
    <property type="entry name" value="tRNA_m1G_mtfrase_met"/>
    <property type="match status" value="1"/>
</dbReference>
<reference evidence="8" key="2">
    <citation type="submission" date="2025-05" db="UniProtKB">
        <authorList>
            <consortium name="EnsemblMetazoa"/>
        </authorList>
    </citation>
    <scope>IDENTIFICATION</scope>
    <source>
        <strain evidence="8">Foshan</strain>
    </source>
</reference>
<dbReference type="RefSeq" id="XP_019539197.2">
    <property type="nucleotide sequence ID" value="XM_019683652.3"/>
</dbReference>
<dbReference type="InterPro" id="IPR007356">
    <property type="entry name" value="tRNA_m1G_MeTrfase_euk"/>
</dbReference>
<protein>
    <recommendedName>
        <fullName evidence="1">tRNA (guanine(9)-N(1))-methyltransferase</fullName>
        <ecNumber evidence="1">2.1.1.221</ecNumber>
    </recommendedName>
</protein>
<dbReference type="PROSITE" id="PS51675">
    <property type="entry name" value="SAM_MT_TRM10"/>
    <property type="match status" value="1"/>
</dbReference>
<evidence type="ECO:0000256" key="6">
    <source>
        <dbReference type="SAM" id="MobiDB-lite"/>
    </source>
</evidence>
<dbReference type="InterPro" id="IPR038459">
    <property type="entry name" value="MT_TRM10-typ_sf"/>
</dbReference>
<feature type="region of interest" description="Disordered" evidence="6">
    <location>
        <begin position="280"/>
        <end position="321"/>
    </location>
</feature>
<sequence length="321" mass="36725">MDKNVEEEPSPAIDETSSKEEQLVSPSDPDSVSLAEGEPMSKRKRKKLLKMQQWEVKKKEKRLKEKEKMKQRKLEAIQAGLPTRNGPSRKELKRNKIDYSKSEITIAVDLSFDEMMIDKDVAKCVKQLLRIYTMNRRSEKPIPLHFTGIRPGGAVEKHLKRNDGYQHWDVKFSGESFVDLFDRDKLVYLSSESDNVLTTLEKDHVYVIGGLVDHNQYKGHCHGLASEMGIRHARLPLSEHIVIKSRTILTINQVFEILMKVQLGKPWQETLLEVLPMRKGAKPKEDAVVDETKTSNESEVAELTEMKEATEEETNGNEATS</sequence>
<dbReference type="EnsemblMetazoa" id="AALFPA23_010080.R14012">
    <property type="protein sequence ID" value="AALFPA23_010080.P14012"/>
    <property type="gene ID" value="AALFPA23_010080"/>
</dbReference>
<evidence type="ECO:0000256" key="3">
    <source>
        <dbReference type="ARBA" id="ARBA00022679"/>
    </source>
</evidence>
<dbReference type="PANTHER" id="PTHR13563:SF13">
    <property type="entry name" value="TRNA METHYLTRANSFERASE 10 HOMOLOG A"/>
    <property type="match status" value="1"/>
</dbReference>